<feature type="signal peptide" evidence="1">
    <location>
        <begin position="1"/>
        <end position="23"/>
    </location>
</feature>
<dbReference type="OrthoDB" id="973072at2"/>
<dbReference type="SUPFAM" id="SSF48452">
    <property type="entry name" value="TPR-like"/>
    <property type="match status" value="1"/>
</dbReference>
<dbReference type="STRING" id="435880.SAMN04487988_11923"/>
<evidence type="ECO:0000256" key="1">
    <source>
        <dbReference type="SAM" id="SignalP"/>
    </source>
</evidence>
<dbReference type="Pfam" id="PF12771">
    <property type="entry name" value="SusD-like_2"/>
    <property type="match status" value="1"/>
</dbReference>
<dbReference type="Proteomes" id="UP000199642">
    <property type="component" value="Unassembled WGS sequence"/>
</dbReference>
<dbReference type="PROSITE" id="PS51257">
    <property type="entry name" value="PROKAR_LIPOPROTEIN"/>
    <property type="match status" value="1"/>
</dbReference>
<keyword evidence="3" id="KW-1185">Reference proteome</keyword>
<dbReference type="Gene3D" id="1.25.40.390">
    <property type="match status" value="1"/>
</dbReference>
<proteinExistence type="predicted"/>
<accession>A0A1I2XJK0</accession>
<evidence type="ECO:0000313" key="3">
    <source>
        <dbReference type="Proteomes" id="UP000199642"/>
    </source>
</evidence>
<keyword evidence="1" id="KW-0732">Signal</keyword>
<dbReference type="RefSeq" id="WP_092794455.1">
    <property type="nucleotide sequence ID" value="NZ_FOPC01000019.1"/>
</dbReference>
<dbReference type="InterPro" id="IPR011990">
    <property type="entry name" value="TPR-like_helical_dom_sf"/>
</dbReference>
<protein>
    <submittedName>
        <fullName evidence="2">Starch-binding associating with outer membrane</fullName>
    </submittedName>
</protein>
<dbReference type="AlphaFoldDB" id="A0A1I2XJK0"/>
<gene>
    <name evidence="2" type="ORF">SAMN04487988_11923</name>
</gene>
<evidence type="ECO:0000313" key="2">
    <source>
        <dbReference type="EMBL" id="SFH13257.1"/>
    </source>
</evidence>
<reference evidence="3" key="1">
    <citation type="submission" date="2016-10" db="EMBL/GenBank/DDBJ databases">
        <authorList>
            <person name="Varghese N."/>
            <person name="Submissions S."/>
        </authorList>
    </citation>
    <scope>NUCLEOTIDE SEQUENCE [LARGE SCALE GENOMIC DNA]</scope>
    <source>
        <strain evidence="3">DSM 19315</strain>
    </source>
</reference>
<dbReference type="InterPro" id="IPR041662">
    <property type="entry name" value="SusD-like_2"/>
</dbReference>
<feature type="chain" id="PRO_5011447160" evidence="1">
    <location>
        <begin position="24"/>
        <end position="516"/>
    </location>
</feature>
<name>A0A1I2XJK0_9BACT</name>
<dbReference type="EMBL" id="FOPC01000019">
    <property type="protein sequence ID" value="SFH13257.1"/>
    <property type="molecule type" value="Genomic_DNA"/>
</dbReference>
<sequence>MNSNKKYLSAIGLALFLGLGACDQDFEQININPNSPETVSSALLLPTIIRNTTNEMAGRAWGYGNVVMQQTAKIQFTNEDRYNWGPQGNPYSSFYNSLRDLNSVVEISTEAGQNNYLGIAKILRANMFSFMTDAYGDLPYSEAIKAKEDINYPKFDTQEEIYNGILSDLEEANTLLGSSLEIVEGDILFDGDILRWRKLANSLRLRLLMRLSDRRDPSSDMQAIVANPEQFPIFTSNEDHAALQYLPDVPNQHPIFTYRSGSFDEYRLSEKMEGVLKDLNDPRIYAYAQPTNASGAQVVGEIEDYQGVPNGLADEEALQYSPSGDPAQGGSNFISRVGLLWACAPCSSLANPLGYQALIMTYSELQFILAEARERNFITSGTAEGFYRAGIQASFEYYRERYNFINLPQIADKLMIDDAYLSQDGVAYSGTTDDKLRKIGTQKWLALFFTGMEGWYDWRRTNYPEIIPGPAAFINTVPVRYMYPSSVQSLNGERYQEAIARQGADEITTRVWWDID</sequence>
<organism evidence="2 3">
    <name type="scientific">Algoriphagus hitonicola</name>
    <dbReference type="NCBI Taxonomy" id="435880"/>
    <lineage>
        <taxon>Bacteria</taxon>
        <taxon>Pseudomonadati</taxon>
        <taxon>Bacteroidota</taxon>
        <taxon>Cytophagia</taxon>
        <taxon>Cytophagales</taxon>
        <taxon>Cyclobacteriaceae</taxon>
        <taxon>Algoriphagus</taxon>
    </lineage>
</organism>